<organism evidence="2 3">
    <name type="scientific">Polypedilum vanderplanki</name>
    <name type="common">Sleeping chironomid midge</name>
    <dbReference type="NCBI Taxonomy" id="319348"/>
    <lineage>
        <taxon>Eukaryota</taxon>
        <taxon>Metazoa</taxon>
        <taxon>Ecdysozoa</taxon>
        <taxon>Arthropoda</taxon>
        <taxon>Hexapoda</taxon>
        <taxon>Insecta</taxon>
        <taxon>Pterygota</taxon>
        <taxon>Neoptera</taxon>
        <taxon>Endopterygota</taxon>
        <taxon>Diptera</taxon>
        <taxon>Nematocera</taxon>
        <taxon>Chironomoidea</taxon>
        <taxon>Chironomidae</taxon>
        <taxon>Chironominae</taxon>
        <taxon>Polypedilum</taxon>
        <taxon>Polypedilum</taxon>
    </lineage>
</organism>
<comment type="caution">
    <text evidence="2">The sequence shown here is derived from an EMBL/GenBank/DDBJ whole genome shotgun (WGS) entry which is preliminary data.</text>
</comment>
<feature type="domain" description="C2H2-type" evidence="1">
    <location>
        <begin position="38"/>
        <end position="61"/>
    </location>
</feature>
<dbReference type="PANTHER" id="PTHR31912">
    <property type="entry name" value="IP13529P"/>
    <property type="match status" value="1"/>
</dbReference>
<accession>A0A9J6CET3</accession>
<evidence type="ECO:0000313" key="3">
    <source>
        <dbReference type="Proteomes" id="UP001107558"/>
    </source>
</evidence>
<sequence length="1299" mass="152253">MNIECCFNNCNEIIQNVEAYRVHVRNLHKLQNIDAYRCTFKNCNSILFEFKNLIKHLRKKHETKNVIQNQTTNLNIEIQEDNSLIFFEPKISIRNEGTQVTTEQSKQTTENSESESFELLQKQLDEAMFAFLLKLHAQSHLTKSFIIKLFTSIKENLFDKIFEMFSFPERQKKVVQNSFLKFNTTYKFEKELVRNGHFKGAQTETVNYVSGNIYKNGIAIIGEIKEKVSVMPLQQVFQRIFSLPNILQGVIQNMIMLKNQHEIKNFVNGTKWKEICKNYSKDDIVIPFDLYFDDFETGNTLGSNSGIHKIAAYYVSFPVFPSHLLSSTKYIFEALLYPSRLKSDHMEHCLEKLNLMFQEIEQNGVELDINGVTKKVYFVLARIIGDNLALNEILGFTKSFNSNKFCRLCDETKEKTQYKVISEINDLKSIGKYEKDAQLNDLKLTGIKERCVFNKLKNFHCATNLVSDIMHDLFEGIVKSDLSFYLKKIIDDNSIKEFTLENLNSLKQNFPYGQIEIGNLSKPIDDIHLKNSTLKMSASESRKFLSFLPLIIGHLVPPNNKYWKAILDLADLCDLAMNPSFNEAKLKELRSKIIKCNNNVLTLIEKPLKPKHHLMTHYVECIKQSGPLRTMMTFSYETKNKEVKAYANVTNQRINIANSLFYKAAHRLNNFIFEHQNGFPNETNHRKGQKFRYSKTNSKYFKYILSDLKKIIPNSDDTISLKFIIHKGTKYAKYYFIVDDQFQPTKLLHILDILYINLKYYFVVEKYEILKYDYHYRSYEAENKSVMLEEYLESESDDGKEQIQHEDFLVDTDLSVHDWSNYYKIEDQHLIQNVLNEMNFGMLANRFIANLVDWESLFLLSSQDLRAMLYDVPRGVLVEFEKQFNEWRDSNSKIDSDNLEWSSVSNSSTYHFKKGIIKQILHSTEEGKLFHKNHDFTKLMNDKSRSKLIQLVLQYFFKNKVVLKKEDIRLLAIDIEGEFPMEKSIFFHNEEYKTGPLYTKYHNMSRDMRAKNLLTSSNRKRKESSAVEELEPSFSQAEIQANDAVKICSANFDLQLLLQYWKLSSRVRLFTFKNNPENFTSLYRALERPDIKPLIQIDFDTLYPNHTAFQTEWEKRENDLLTLLRSKIKKNSLEFDDSLSSNQRAVHLIKALHHALYTFKDLKKIDGSIHRSSIPDSFKSFMCVVSCEANLEVELRAWREEMYQKSLKEQAFMISFGLSTDKLSDKFCIILEQIQITFEGENSFISALETLLMMYHVFHIQYPLLNSAVYEFLCKVFFDISNEKSKKLSNKTVNLINSL</sequence>
<gene>
    <name evidence="2" type="ORF">PVAND_009809</name>
</gene>
<dbReference type="SMART" id="SM00355">
    <property type="entry name" value="ZnF_C2H2"/>
    <property type="match status" value="2"/>
</dbReference>
<dbReference type="EMBL" id="JADBJN010000001">
    <property type="protein sequence ID" value="KAG5680291.1"/>
    <property type="molecule type" value="Genomic_DNA"/>
</dbReference>
<evidence type="ECO:0000313" key="2">
    <source>
        <dbReference type="EMBL" id="KAG5680291.1"/>
    </source>
</evidence>
<reference evidence="2" key="1">
    <citation type="submission" date="2021-03" db="EMBL/GenBank/DDBJ databases">
        <title>Chromosome level genome of the anhydrobiotic midge Polypedilum vanderplanki.</title>
        <authorList>
            <person name="Yoshida Y."/>
            <person name="Kikawada T."/>
            <person name="Gusev O."/>
        </authorList>
    </citation>
    <scope>NUCLEOTIDE SEQUENCE</scope>
    <source>
        <strain evidence="2">NIAS01</strain>
        <tissue evidence="2">Whole body or cell culture</tissue>
    </source>
</reference>
<proteinExistence type="predicted"/>
<dbReference type="OrthoDB" id="7791174at2759"/>
<name>A0A9J6CET3_POLVA</name>
<evidence type="ECO:0000259" key="1">
    <source>
        <dbReference type="PROSITE" id="PS00028"/>
    </source>
</evidence>
<keyword evidence="3" id="KW-1185">Reference proteome</keyword>
<protein>
    <recommendedName>
        <fullName evidence="1">C2H2-type domain-containing protein</fullName>
    </recommendedName>
</protein>
<dbReference type="PANTHER" id="PTHR31912:SF34">
    <property type="entry name" value="NOTOCHORD-RELATED PROTEIN"/>
    <property type="match status" value="1"/>
</dbReference>
<dbReference type="Proteomes" id="UP001107558">
    <property type="component" value="Chromosome 1"/>
</dbReference>
<dbReference type="InterPro" id="IPR013087">
    <property type="entry name" value="Znf_C2H2_type"/>
</dbReference>
<dbReference type="PROSITE" id="PS00028">
    <property type="entry name" value="ZINC_FINGER_C2H2_1"/>
    <property type="match status" value="1"/>
</dbReference>